<protein>
    <recommendedName>
        <fullName evidence="1">UDP-glucose/GDP-mannose dehydrogenase N-terminal domain-containing protein</fullName>
    </recommendedName>
</protein>
<dbReference type="Gene3D" id="3.40.50.720">
    <property type="entry name" value="NAD(P)-binding Rossmann-like Domain"/>
    <property type="match status" value="1"/>
</dbReference>
<dbReference type="AlphaFoldDB" id="X1SL14"/>
<dbReference type="GO" id="GO:0000271">
    <property type="term" value="P:polysaccharide biosynthetic process"/>
    <property type="evidence" value="ECO:0007669"/>
    <property type="project" value="InterPro"/>
</dbReference>
<dbReference type="PANTHER" id="PTHR43491:SF1">
    <property type="entry name" value="UDP-N-ACETYL-D-MANNOSAMINE DEHYDROGENASE"/>
    <property type="match status" value="1"/>
</dbReference>
<feature type="domain" description="UDP-glucose/GDP-mannose dehydrogenase N-terminal" evidence="1">
    <location>
        <begin position="1"/>
        <end position="61"/>
    </location>
</feature>
<evidence type="ECO:0000313" key="2">
    <source>
        <dbReference type="EMBL" id="GAI76040.1"/>
    </source>
</evidence>
<reference evidence="2" key="1">
    <citation type="journal article" date="2014" name="Front. Microbiol.">
        <title>High frequency of phylogenetically diverse reductive dehalogenase-homologous genes in deep subseafloor sedimentary metagenomes.</title>
        <authorList>
            <person name="Kawai M."/>
            <person name="Futagami T."/>
            <person name="Toyoda A."/>
            <person name="Takaki Y."/>
            <person name="Nishi S."/>
            <person name="Hori S."/>
            <person name="Arai W."/>
            <person name="Tsubouchi T."/>
            <person name="Morono Y."/>
            <person name="Uchiyama I."/>
            <person name="Ito T."/>
            <person name="Fujiyama A."/>
            <person name="Inagaki F."/>
            <person name="Takami H."/>
        </authorList>
    </citation>
    <scope>NUCLEOTIDE SEQUENCE</scope>
    <source>
        <strain evidence="2">Expedition CK06-06</strain>
    </source>
</reference>
<dbReference type="InterPro" id="IPR028359">
    <property type="entry name" value="UDP_ManNAc/GlcNAc_DH"/>
</dbReference>
<organism evidence="2">
    <name type="scientific">marine sediment metagenome</name>
    <dbReference type="NCBI Taxonomy" id="412755"/>
    <lineage>
        <taxon>unclassified sequences</taxon>
        <taxon>metagenomes</taxon>
        <taxon>ecological metagenomes</taxon>
    </lineage>
</organism>
<dbReference type="InterPro" id="IPR001732">
    <property type="entry name" value="UDP-Glc/GDP-Man_DH_N"/>
</dbReference>
<evidence type="ECO:0000259" key="1">
    <source>
        <dbReference type="Pfam" id="PF03721"/>
    </source>
</evidence>
<name>X1SL14_9ZZZZ</name>
<proteinExistence type="predicted"/>
<dbReference type="SUPFAM" id="SSF51735">
    <property type="entry name" value="NAD(P)-binding Rossmann-fold domains"/>
    <property type="match status" value="1"/>
</dbReference>
<dbReference type="GO" id="GO:0016628">
    <property type="term" value="F:oxidoreductase activity, acting on the CH-CH group of donors, NAD or NADP as acceptor"/>
    <property type="evidence" value="ECO:0007669"/>
    <property type="project" value="InterPro"/>
</dbReference>
<dbReference type="PANTHER" id="PTHR43491">
    <property type="entry name" value="UDP-N-ACETYL-D-MANNOSAMINE DEHYDROGENASE"/>
    <property type="match status" value="1"/>
</dbReference>
<accession>X1SL14</accession>
<gene>
    <name evidence="2" type="ORF">S12H4_13548</name>
</gene>
<sequence>IESTISPGSSENLFRKTLEKSGLKAGKDFYLVHTPERAIPGNTIYEMINNHRIIGGLTKEGTFNKFGICFPFAKEPAPIIAVFK</sequence>
<feature type="non-terminal residue" evidence="2">
    <location>
        <position position="1"/>
    </location>
</feature>
<dbReference type="InterPro" id="IPR036291">
    <property type="entry name" value="NAD(P)-bd_dom_sf"/>
</dbReference>
<dbReference type="Pfam" id="PF03721">
    <property type="entry name" value="UDPG_MGDP_dh_N"/>
    <property type="match status" value="1"/>
</dbReference>
<dbReference type="GO" id="GO:0051287">
    <property type="term" value="F:NAD binding"/>
    <property type="evidence" value="ECO:0007669"/>
    <property type="project" value="InterPro"/>
</dbReference>
<dbReference type="EMBL" id="BARW01006451">
    <property type="protein sequence ID" value="GAI76040.1"/>
    <property type="molecule type" value="Genomic_DNA"/>
</dbReference>
<dbReference type="GO" id="GO:0016616">
    <property type="term" value="F:oxidoreductase activity, acting on the CH-OH group of donors, NAD or NADP as acceptor"/>
    <property type="evidence" value="ECO:0007669"/>
    <property type="project" value="InterPro"/>
</dbReference>
<comment type="caution">
    <text evidence="2">The sequence shown here is derived from an EMBL/GenBank/DDBJ whole genome shotgun (WGS) entry which is preliminary data.</text>
</comment>